<feature type="transmembrane region" description="Helical" evidence="5">
    <location>
        <begin position="77"/>
        <end position="97"/>
    </location>
</feature>
<dbReference type="PANTHER" id="PTHR23502:SF74">
    <property type="entry name" value="MAJOR FACILITATOR SUPERFAMILY (MFS) PROFILE DOMAIN-CONTAINING PROTEIN"/>
    <property type="match status" value="1"/>
</dbReference>
<organism evidence="7 8">
    <name type="scientific">Emericellopsis cladophorae</name>
    <dbReference type="NCBI Taxonomy" id="2686198"/>
    <lineage>
        <taxon>Eukaryota</taxon>
        <taxon>Fungi</taxon>
        <taxon>Dikarya</taxon>
        <taxon>Ascomycota</taxon>
        <taxon>Pezizomycotina</taxon>
        <taxon>Sordariomycetes</taxon>
        <taxon>Hypocreomycetidae</taxon>
        <taxon>Hypocreales</taxon>
        <taxon>Bionectriaceae</taxon>
        <taxon>Emericellopsis</taxon>
    </lineage>
</organism>
<reference evidence="7" key="2">
    <citation type="submission" date="2022-07" db="EMBL/GenBank/DDBJ databases">
        <authorList>
            <person name="Goncalves M.F.M."/>
            <person name="Hilario S."/>
            <person name="Van De Peer Y."/>
            <person name="Esteves A.C."/>
            <person name="Alves A."/>
        </authorList>
    </citation>
    <scope>NUCLEOTIDE SEQUENCE</scope>
    <source>
        <strain evidence="7">MUM 19.33</strain>
    </source>
</reference>
<dbReference type="SUPFAM" id="SSF103473">
    <property type="entry name" value="MFS general substrate transporter"/>
    <property type="match status" value="1"/>
</dbReference>
<feature type="transmembrane region" description="Helical" evidence="5">
    <location>
        <begin position="270"/>
        <end position="289"/>
    </location>
</feature>
<feature type="domain" description="Major facilitator superfamily (MFS) profile" evidence="6">
    <location>
        <begin position="42"/>
        <end position="485"/>
    </location>
</feature>
<evidence type="ECO:0000256" key="1">
    <source>
        <dbReference type="ARBA" id="ARBA00004141"/>
    </source>
</evidence>
<feature type="transmembrane region" description="Helical" evidence="5">
    <location>
        <begin position="437"/>
        <end position="455"/>
    </location>
</feature>
<protein>
    <submittedName>
        <fullName evidence="7">Polyamine transporter-like protein</fullName>
    </submittedName>
</protein>
<feature type="transmembrane region" description="Helical" evidence="5">
    <location>
        <begin position="109"/>
        <end position="128"/>
    </location>
</feature>
<feature type="transmembrane region" description="Helical" evidence="5">
    <location>
        <begin position="309"/>
        <end position="332"/>
    </location>
</feature>
<dbReference type="GO" id="GO:0005886">
    <property type="term" value="C:plasma membrane"/>
    <property type="evidence" value="ECO:0007669"/>
    <property type="project" value="TreeGrafter"/>
</dbReference>
<feature type="transmembrane region" description="Helical" evidence="5">
    <location>
        <begin position="134"/>
        <end position="155"/>
    </location>
</feature>
<dbReference type="PANTHER" id="PTHR23502">
    <property type="entry name" value="MAJOR FACILITATOR SUPERFAMILY"/>
    <property type="match status" value="1"/>
</dbReference>
<evidence type="ECO:0000256" key="2">
    <source>
        <dbReference type="ARBA" id="ARBA00022692"/>
    </source>
</evidence>
<dbReference type="Gene3D" id="1.20.1250.20">
    <property type="entry name" value="MFS general substrate transporter like domains"/>
    <property type="match status" value="1"/>
</dbReference>
<dbReference type="GeneID" id="75834268"/>
<feature type="transmembrane region" description="Helical" evidence="5">
    <location>
        <begin position="167"/>
        <end position="187"/>
    </location>
</feature>
<dbReference type="InterPro" id="IPR036259">
    <property type="entry name" value="MFS_trans_sf"/>
</dbReference>
<comment type="subcellular location">
    <subcellularLocation>
        <location evidence="1">Membrane</location>
        <topology evidence="1">Multi-pass membrane protein</topology>
    </subcellularLocation>
</comment>
<dbReference type="GO" id="GO:0022857">
    <property type="term" value="F:transmembrane transporter activity"/>
    <property type="evidence" value="ECO:0007669"/>
    <property type="project" value="InterPro"/>
</dbReference>
<evidence type="ECO:0000259" key="6">
    <source>
        <dbReference type="PROSITE" id="PS50850"/>
    </source>
</evidence>
<evidence type="ECO:0000256" key="5">
    <source>
        <dbReference type="SAM" id="Phobius"/>
    </source>
</evidence>
<keyword evidence="4 5" id="KW-0472">Membrane</keyword>
<comment type="caution">
    <text evidence="7">The sequence shown here is derived from an EMBL/GenBank/DDBJ whole genome shotgun (WGS) entry which is preliminary data.</text>
</comment>
<dbReference type="Proteomes" id="UP001055219">
    <property type="component" value="Unassembled WGS sequence"/>
</dbReference>
<dbReference type="RefSeq" id="XP_051365558.1">
    <property type="nucleotide sequence ID" value="XM_051510880.1"/>
</dbReference>
<evidence type="ECO:0000313" key="8">
    <source>
        <dbReference type="Proteomes" id="UP001055219"/>
    </source>
</evidence>
<sequence length="502" mass="54386">MASTDGTTTPTMLEKAPAPLEALSLDKSWDPTKLSWQRKAHVVFAGFTCTFNGNMGSSMPSGALDAIADEFHVSQKIHLTLLNSLYMIGYVLGPLIFGPLSEYIGRRPVMIGTFLGYLVFTLACSAAPTYGALLALRLLCGINAAAPTTVISGLYADILDNPSQRGFALSTYMTVTTFGPMIGPIISGYSSPVSWRWPFWAAGLIAAPGLPIVLTIPETFAPVLYNKMIKERIKTGGGGHTGGCASTELQPFNVRKIFLRPMTLLVTEPILFSTAIYLALAYSVFYLLFQAYPIVYQDFYGLAPGPAALAYLPVALGVVLSMVVFYVFNNYYNRSARAGKSWAQREINRRLPIACIASPWCATLFSLLTVPLLTTASMTISLFWLGWTTFRTISPIVVSLGGILWGVGFQLIFMGMSNYLTDVFRQHSASAQAASSMTRSIGAVVLPLAAPAMYGDLGLHWAPSLLAFIALAMGLIPFAFIRYGDALAKRSRYAQAVDLPKE</sequence>
<dbReference type="PROSITE" id="PS50850">
    <property type="entry name" value="MFS"/>
    <property type="match status" value="1"/>
</dbReference>
<feature type="transmembrane region" description="Helical" evidence="5">
    <location>
        <begin position="461"/>
        <end position="483"/>
    </location>
</feature>
<gene>
    <name evidence="7" type="ORF">J7T54_007795</name>
</gene>
<evidence type="ECO:0000313" key="7">
    <source>
        <dbReference type="EMBL" id="KAI6784702.1"/>
    </source>
</evidence>
<feature type="transmembrane region" description="Helical" evidence="5">
    <location>
        <begin position="199"/>
        <end position="225"/>
    </location>
</feature>
<feature type="transmembrane region" description="Helical" evidence="5">
    <location>
        <begin position="353"/>
        <end position="373"/>
    </location>
</feature>
<dbReference type="AlphaFoldDB" id="A0A9Q0BGN9"/>
<accession>A0A9Q0BGN9</accession>
<name>A0A9Q0BGN9_9HYPO</name>
<dbReference type="OrthoDB" id="5141738at2759"/>
<dbReference type="InterPro" id="IPR011701">
    <property type="entry name" value="MFS"/>
</dbReference>
<proteinExistence type="predicted"/>
<evidence type="ECO:0000256" key="3">
    <source>
        <dbReference type="ARBA" id="ARBA00022989"/>
    </source>
</evidence>
<keyword evidence="8" id="KW-1185">Reference proteome</keyword>
<dbReference type="Pfam" id="PF07690">
    <property type="entry name" value="MFS_1"/>
    <property type="match status" value="1"/>
</dbReference>
<feature type="transmembrane region" description="Helical" evidence="5">
    <location>
        <begin position="393"/>
        <end position="416"/>
    </location>
</feature>
<dbReference type="InterPro" id="IPR020846">
    <property type="entry name" value="MFS_dom"/>
</dbReference>
<keyword evidence="2 5" id="KW-0812">Transmembrane</keyword>
<evidence type="ECO:0000256" key="4">
    <source>
        <dbReference type="ARBA" id="ARBA00023136"/>
    </source>
</evidence>
<dbReference type="EMBL" id="JAGIXG020000003">
    <property type="protein sequence ID" value="KAI6784702.1"/>
    <property type="molecule type" value="Genomic_DNA"/>
</dbReference>
<reference evidence="7" key="1">
    <citation type="journal article" date="2021" name="J Fungi (Basel)">
        <title>Genomic and Metabolomic Analyses of the Marine Fungus Emericellopsis cladophorae: Insights into Saltwater Adaptability Mechanisms and Its Biosynthetic Potential.</title>
        <authorList>
            <person name="Goncalves M.F.M."/>
            <person name="Hilario S."/>
            <person name="Van de Peer Y."/>
            <person name="Esteves A.C."/>
            <person name="Alves A."/>
        </authorList>
    </citation>
    <scope>NUCLEOTIDE SEQUENCE</scope>
    <source>
        <strain evidence="7">MUM 19.33</strain>
    </source>
</reference>
<keyword evidence="3 5" id="KW-1133">Transmembrane helix</keyword>